<dbReference type="EMBL" id="VSWC01000131">
    <property type="protein sequence ID" value="KAA1080548.1"/>
    <property type="molecule type" value="Genomic_DNA"/>
</dbReference>
<evidence type="ECO:0000256" key="11">
    <source>
        <dbReference type="ARBA" id="ARBA00023128"/>
    </source>
</evidence>
<dbReference type="GO" id="GO:0005759">
    <property type="term" value="C:mitochondrial matrix"/>
    <property type="evidence" value="ECO:0007669"/>
    <property type="project" value="UniProtKB-SubCell"/>
</dbReference>
<dbReference type="InterPro" id="IPR033851">
    <property type="entry name" value="M3A_MIP"/>
</dbReference>
<evidence type="ECO:0000256" key="12">
    <source>
        <dbReference type="ARBA" id="ARBA00025208"/>
    </source>
</evidence>
<keyword evidence="10 13" id="KW-0482">Metalloprotease</keyword>
<evidence type="ECO:0000256" key="9">
    <source>
        <dbReference type="ARBA" id="ARBA00022946"/>
    </source>
</evidence>
<evidence type="ECO:0000256" key="3">
    <source>
        <dbReference type="ARBA" id="ARBA00006040"/>
    </source>
</evidence>
<dbReference type="InterPro" id="IPR045090">
    <property type="entry name" value="Pept_M3A_M3B"/>
</dbReference>
<evidence type="ECO:0000256" key="7">
    <source>
        <dbReference type="ARBA" id="ARBA00022801"/>
    </source>
</evidence>
<name>A0A5B0MWS5_PUCGR</name>
<dbReference type="InterPro" id="IPR024079">
    <property type="entry name" value="MetalloPept_cat_dom_sf"/>
</dbReference>
<dbReference type="EMBL" id="VDEP01000103">
    <property type="protein sequence ID" value="KAA1131516.1"/>
    <property type="molecule type" value="Genomic_DNA"/>
</dbReference>
<dbReference type="FunFam" id="3.40.390.10:FF:000055">
    <property type="entry name" value="Related to mitochondrial intermediate peptidase"/>
    <property type="match status" value="1"/>
</dbReference>
<dbReference type="Proteomes" id="UP000325313">
    <property type="component" value="Unassembled WGS sequence"/>
</dbReference>
<dbReference type="Proteomes" id="UP000324748">
    <property type="component" value="Unassembled WGS sequence"/>
</dbReference>
<evidence type="ECO:0000313" key="15">
    <source>
        <dbReference type="EMBL" id="KAA1080548.1"/>
    </source>
</evidence>
<dbReference type="Gene3D" id="3.40.390.10">
    <property type="entry name" value="Collagenase (Catalytic Domain)"/>
    <property type="match status" value="1"/>
</dbReference>
<evidence type="ECO:0000256" key="6">
    <source>
        <dbReference type="ARBA" id="ARBA00022723"/>
    </source>
</evidence>
<keyword evidence="6 13" id="KW-0479">Metal-binding</keyword>
<dbReference type="PANTHER" id="PTHR11804:SF79">
    <property type="entry name" value="MITOCHONDRIAL INTERMEDIATE PEPTIDASE"/>
    <property type="match status" value="1"/>
</dbReference>
<comment type="caution">
    <text evidence="15">The sequence shown here is derived from an EMBL/GenBank/DDBJ whole genome shotgun (WGS) entry which is preliminary data.</text>
</comment>
<dbReference type="GO" id="GO:0006627">
    <property type="term" value="P:protein processing involved in protein targeting to mitochondrion"/>
    <property type="evidence" value="ECO:0007669"/>
    <property type="project" value="TreeGrafter"/>
</dbReference>
<reference evidence="17 18" key="1">
    <citation type="submission" date="2019-05" db="EMBL/GenBank/DDBJ databases">
        <title>Emergence of the Ug99 lineage of the wheat stem rust pathogen through somatic hybridization.</title>
        <authorList>
            <person name="Li F."/>
            <person name="Upadhyaya N.M."/>
            <person name="Sperschneider J."/>
            <person name="Matny O."/>
            <person name="Nguyen-Phuc H."/>
            <person name="Mago R."/>
            <person name="Raley C."/>
            <person name="Miller M.E."/>
            <person name="Silverstein K.A.T."/>
            <person name="Henningsen E."/>
            <person name="Hirsch C.D."/>
            <person name="Visser B."/>
            <person name="Pretorius Z.A."/>
            <person name="Steffenson B.J."/>
            <person name="Schwessinger B."/>
            <person name="Dodds P.N."/>
            <person name="Figueroa M."/>
        </authorList>
    </citation>
    <scope>NUCLEOTIDE SEQUENCE [LARGE SCALE GENOMIC DNA]</scope>
    <source>
        <strain evidence="15">21-0</strain>
        <strain evidence="16 18">Ug99</strain>
    </source>
</reference>
<evidence type="ECO:0000313" key="18">
    <source>
        <dbReference type="Proteomes" id="UP000325313"/>
    </source>
</evidence>
<comment type="cofactor">
    <cofactor evidence="13">
        <name>Zn(2+)</name>
        <dbReference type="ChEBI" id="CHEBI:29105"/>
    </cofactor>
    <text evidence="13">Binds 1 zinc ion.</text>
</comment>
<protein>
    <recommendedName>
        <fullName evidence="4">mitochondrial intermediate peptidase</fullName>
        <ecNumber evidence="4">3.4.24.59</ecNumber>
    </recommendedName>
</protein>
<keyword evidence="9" id="KW-0809">Transit peptide</keyword>
<dbReference type="PANTHER" id="PTHR11804">
    <property type="entry name" value="PROTEASE M3 THIMET OLIGOPEPTIDASE-RELATED"/>
    <property type="match status" value="1"/>
</dbReference>
<evidence type="ECO:0000256" key="2">
    <source>
        <dbReference type="ARBA" id="ARBA00004305"/>
    </source>
</evidence>
<dbReference type="SUPFAM" id="SSF55486">
    <property type="entry name" value="Metalloproteases ('zincins'), catalytic domain"/>
    <property type="match status" value="1"/>
</dbReference>
<organism evidence="15 17">
    <name type="scientific">Puccinia graminis f. sp. tritici</name>
    <dbReference type="NCBI Taxonomy" id="56615"/>
    <lineage>
        <taxon>Eukaryota</taxon>
        <taxon>Fungi</taxon>
        <taxon>Dikarya</taxon>
        <taxon>Basidiomycota</taxon>
        <taxon>Pucciniomycotina</taxon>
        <taxon>Pucciniomycetes</taxon>
        <taxon>Pucciniales</taxon>
        <taxon>Pucciniaceae</taxon>
        <taxon>Puccinia</taxon>
    </lineage>
</organism>
<keyword evidence="8 13" id="KW-0862">Zinc</keyword>
<dbReference type="Pfam" id="PF01432">
    <property type="entry name" value="Peptidase_M3"/>
    <property type="match status" value="1"/>
</dbReference>
<gene>
    <name evidence="15" type="primary">OCT1_2</name>
    <name evidence="16" type="synonym">OCT1_1</name>
    <name evidence="15" type="ORF">PGT21_011179</name>
    <name evidence="16" type="ORF">PGTUg99_023900</name>
</gene>
<dbReference type="EC" id="3.4.24.59" evidence="4"/>
<sequence>MLLRIATRRHFTTNIRASFDQPWLRTKNNTLQQRPPGLLGYPELSHPEELIRLSEQTLRRAGLIVSRIVHSFTPHHNTNPKLNHHPQQAFLDSITAFDRLSDVLCRVIDLAESIRNLHPHQEWVFAANQAHQLLSRYMNTLNTHKELYDALDFTLARVSKDDDPKLVAAKTVAQQFIRDFQRHGIDLSGRERKKLVEISDEIMAVGRMFFAGACSSGGAEEEGSSSSTWTTAEEVRQIGSMIGPEPLAFDGQEGRALIEPNGWPAHALLRYHPSATVRRRIWLSQRQSPDTQVILLESLLKLRYQFARLTGKQNWAEVVLEDKMLGSPANVRRFLDGLAQETRPLVQEESRRLRQLMPPGSKDPIHPWDRDYYSQLLVASRQSARNPAAQMRFSVGNCLETLSSLFSQIYGISFEVEAPQGPEEVWDELVVKLAVIDEAEGRIGTIYCDLFDRPDKSSGAAHYTVRCSRRTDLDQAHLDFQFLGDPHRPVIDQLFPDPLRSEPLQVPVSQIPGKIGTYQRPVVVFSCTFEPPNLIDRQPSLLAWSEVETLFHEMGHAIHSMIGQTEFHNVSGTRCPTDFVELPSILMEHFARSKPVLRQLIRNQAEPHQDAQIGDVEGMVTGFEEFQAGSEAGMMRATETYSQLQLAVLDQLFHSEIVASPAFDSTFEYQRVVREYEPASSSAFSEDAGSDRWHARFGHLYGYGASYYSYLFDRVIAQKIWATLFDPYPTPPRSPPLDNDQLDRRNGERLKHSLLKFGGARDPWISLAEILNIDQLADGGFKAVDVVRKWGLWK</sequence>
<dbReference type="GO" id="GO:0046872">
    <property type="term" value="F:metal ion binding"/>
    <property type="evidence" value="ECO:0007669"/>
    <property type="project" value="UniProtKB-UniRule"/>
</dbReference>
<dbReference type="GO" id="GO:0004222">
    <property type="term" value="F:metalloendopeptidase activity"/>
    <property type="evidence" value="ECO:0007669"/>
    <property type="project" value="UniProtKB-EC"/>
</dbReference>
<dbReference type="AlphaFoldDB" id="A0A5B0MWS5"/>
<dbReference type="Gene3D" id="1.10.1370.10">
    <property type="entry name" value="Neurolysin, domain 3"/>
    <property type="match status" value="1"/>
</dbReference>
<keyword evidence="5 13" id="KW-0645">Protease</keyword>
<evidence type="ECO:0000313" key="16">
    <source>
        <dbReference type="EMBL" id="KAA1131516.1"/>
    </source>
</evidence>
<comment type="function">
    <text evidence="12">Cleaves proteins, imported into the mitochondrion, to their mature size. While most mitochondrial precursor proteins are processed to the mature form in one step by mitochondrial processing peptidase (MPP), the sequential cleavage by MIP of an octapeptide after initial processing by MPP is a required step for a subgroup of nuclear-encoded precursor proteins destined for the matrix or the inner membrane.</text>
</comment>
<comment type="catalytic activity">
    <reaction evidence="1">
        <text>Release of an N-terminal octapeptide as second stage of processing of some proteins imported into the mitochondrion.</text>
        <dbReference type="EC" id="3.4.24.59"/>
    </reaction>
</comment>
<dbReference type="OrthoDB" id="17530at2759"/>
<dbReference type="InterPro" id="IPR001567">
    <property type="entry name" value="Pept_M3A_M3B_dom"/>
</dbReference>
<keyword evidence="17" id="KW-1185">Reference proteome</keyword>
<dbReference type="GO" id="GO:0006518">
    <property type="term" value="P:peptide metabolic process"/>
    <property type="evidence" value="ECO:0007669"/>
    <property type="project" value="TreeGrafter"/>
</dbReference>
<evidence type="ECO:0000256" key="8">
    <source>
        <dbReference type="ARBA" id="ARBA00022833"/>
    </source>
</evidence>
<keyword evidence="7 13" id="KW-0378">Hydrolase</keyword>
<dbReference type="CDD" id="cd06457">
    <property type="entry name" value="M3A_MIP"/>
    <property type="match status" value="1"/>
</dbReference>
<comment type="subcellular location">
    <subcellularLocation>
        <location evidence="2">Mitochondrion matrix</location>
    </subcellularLocation>
</comment>
<evidence type="ECO:0000313" key="17">
    <source>
        <dbReference type="Proteomes" id="UP000324748"/>
    </source>
</evidence>
<evidence type="ECO:0000256" key="4">
    <source>
        <dbReference type="ARBA" id="ARBA00012441"/>
    </source>
</evidence>
<evidence type="ECO:0000256" key="10">
    <source>
        <dbReference type="ARBA" id="ARBA00023049"/>
    </source>
</evidence>
<evidence type="ECO:0000256" key="1">
    <source>
        <dbReference type="ARBA" id="ARBA00000436"/>
    </source>
</evidence>
<feature type="domain" description="Peptidase M3A/M3B catalytic" evidence="14">
    <location>
        <begin position="269"/>
        <end position="779"/>
    </location>
</feature>
<evidence type="ECO:0000256" key="13">
    <source>
        <dbReference type="RuleBase" id="RU003435"/>
    </source>
</evidence>
<comment type="similarity">
    <text evidence="3 13">Belongs to the peptidase M3 family.</text>
</comment>
<keyword evidence="11" id="KW-0496">Mitochondrion</keyword>
<evidence type="ECO:0000256" key="5">
    <source>
        <dbReference type="ARBA" id="ARBA00022670"/>
    </source>
</evidence>
<dbReference type="InterPro" id="IPR024077">
    <property type="entry name" value="Neurolysin/TOP_dom2"/>
</dbReference>
<proteinExistence type="inferred from homology"/>
<accession>A0A5B0MWS5</accession>
<evidence type="ECO:0000259" key="14">
    <source>
        <dbReference type="Pfam" id="PF01432"/>
    </source>
</evidence>